<dbReference type="Gene3D" id="2.60.40.1080">
    <property type="match status" value="1"/>
</dbReference>
<dbReference type="Proteomes" id="UP001497527">
    <property type="component" value="Unassembled WGS sequence"/>
</dbReference>
<feature type="domain" description="Fibronectin type-III" evidence="2">
    <location>
        <begin position="429"/>
        <end position="532"/>
    </location>
</feature>
<dbReference type="RefSeq" id="WP_348718602.1">
    <property type="nucleotide sequence ID" value="NZ_CAXJIO010000015.1"/>
</dbReference>
<dbReference type="InterPro" id="IPR018247">
    <property type="entry name" value="EF_Hand_1_Ca_BS"/>
</dbReference>
<dbReference type="Gene3D" id="2.60.40.10">
    <property type="entry name" value="Immunoglobulins"/>
    <property type="match status" value="2"/>
</dbReference>
<comment type="caution">
    <text evidence="3">The sequence shown here is derived from an EMBL/GenBank/DDBJ whole genome shotgun (WGS) entry which is preliminary data.</text>
</comment>
<dbReference type="InterPro" id="IPR013783">
    <property type="entry name" value="Ig-like_fold"/>
</dbReference>
<evidence type="ECO:0000313" key="3">
    <source>
        <dbReference type="EMBL" id="CAL2104308.1"/>
    </source>
</evidence>
<reference evidence="3 4" key="1">
    <citation type="submission" date="2024-05" db="EMBL/GenBank/DDBJ databases">
        <authorList>
            <person name="Duchaud E."/>
        </authorList>
    </citation>
    <scope>NUCLEOTIDE SEQUENCE [LARGE SCALE GENOMIC DNA]</scope>
    <source>
        <strain evidence="3">Ena-SAMPLE-TAB-13-05-2024-13:56:06:370-140308</strain>
    </source>
</reference>
<dbReference type="CDD" id="cd00063">
    <property type="entry name" value="FN3"/>
    <property type="match status" value="1"/>
</dbReference>
<keyword evidence="4" id="KW-1185">Reference proteome</keyword>
<feature type="signal peptide" evidence="1">
    <location>
        <begin position="1"/>
        <end position="21"/>
    </location>
</feature>
<dbReference type="InterPro" id="IPR008964">
    <property type="entry name" value="Invasin/intimin_cell_adhesion"/>
</dbReference>
<dbReference type="InterPro" id="IPR036116">
    <property type="entry name" value="FN3_sf"/>
</dbReference>
<dbReference type="EMBL" id="CAXJIO010000015">
    <property type="protein sequence ID" value="CAL2104308.1"/>
    <property type="molecule type" value="Genomic_DNA"/>
</dbReference>
<proteinExistence type="predicted"/>
<dbReference type="SMART" id="SM00060">
    <property type="entry name" value="FN3"/>
    <property type="match status" value="3"/>
</dbReference>
<evidence type="ECO:0000313" key="4">
    <source>
        <dbReference type="Proteomes" id="UP001497527"/>
    </source>
</evidence>
<name>A0ABP1F723_9FLAO</name>
<dbReference type="InterPro" id="IPR036439">
    <property type="entry name" value="Dockerin_dom_sf"/>
</dbReference>
<dbReference type="SUPFAM" id="SSF49265">
    <property type="entry name" value="Fibronectin type III"/>
    <property type="match status" value="2"/>
</dbReference>
<feature type="domain" description="Fibronectin type-III" evidence="2">
    <location>
        <begin position="702"/>
        <end position="775"/>
    </location>
</feature>
<gene>
    <name evidence="3" type="ORF">T190423A01A_60245</name>
</gene>
<dbReference type="Pfam" id="PF13385">
    <property type="entry name" value="Laminin_G_3"/>
    <property type="match status" value="1"/>
</dbReference>
<keyword evidence="1" id="KW-0732">Signal</keyword>
<dbReference type="Gene3D" id="2.60.120.200">
    <property type="match status" value="1"/>
</dbReference>
<evidence type="ECO:0000259" key="2">
    <source>
        <dbReference type="SMART" id="SM00060"/>
    </source>
</evidence>
<dbReference type="SUPFAM" id="SSF63446">
    <property type="entry name" value="Type I dockerin domain"/>
    <property type="match status" value="1"/>
</dbReference>
<dbReference type="SUPFAM" id="SSF49899">
    <property type="entry name" value="Concanavalin A-like lectins/glucanases"/>
    <property type="match status" value="1"/>
</dbReference>
<protein>
    <recommendedName>
        <fullName evidence="2">Fibronectin type-III domain-containing protein</fullName>
    </recommendedName>
</protein>
<feature type="chain" id="PRO_5045634411" description="Fibronectin type-III domain-containing protein" evidence="1">
    <location>
        <begin position="22"/>
        <end position="1791"/>
    </location>
</feature>
<evidence type="ECO:0000256" key="1">
    <source>
        <dbReference type="SAM" id="SignalP"/>
    </source>
</evidence>
<dbReference type="SUPFAM" id="SSF49373">
    <property type="entry name" value="Invasin/intimin cell-adhesion fragments"/>
    <property type="match status" value="1"/>
</dbReference>
<dbReference type="InterPro" id="IPR013320">
    <property type="entry name" value="ConA-like_dom_sf"/>
</dbReference>
<feature type="domain" description="Fibronectin type-III" evidence="2">
    <location>
        <begin position="300"/>
        <end position="409"/>
    </location>
</feature>
<dbReference type="InterPro" id="IPR003961">
    <property type="entry name" value="FN3_dom"/>
</dbReference>
<dbReference type="PROSITE" id="PS00018">
    <property type="entry name" value="EF_HAND_1"/>
    <property type="match status" value="2"/>
</dbReference>
<accession>A0ABP1F723</accession>
<sequence>MKKNILLYAILMCLTITQMIAQTFNEVENNNSVANAISSAQTRIHMSANYQGTVTSTDSDFWIISRKVTQATDMFLYLDRLWVNSNPNFDFRIWEYRGGNWGVTPVNIGTMRTLMQSSGIYDYSVRLPYSNNVSGGNSNNYYAIEVITSATSFNYNFNLKANSLNSLYYCYEFGIATPSPKQVNDTDVTLNTLGTNSFDDVYYIVKFSRTNSFTDFTDHYIQNQSLPNVAVNNSYSGSGEHVVYVGTDNGALESVLTMTNLQRNTTYYYKVYTYSDCQGYINYNNTSTPVSITTCPGTLPGVGSINSVTATSPTTATINTLGRPVGADTSIGYLVKFSDTNSFSAPVSGTSIPAASLDYSGKTGEQVVYTGQVGSAAGTTDNINQVITGLQINKAYYVKVYTYDLCGGKYNFETTGSTVVTTNYVCEAPSAVTNVTASATGANTLSITSFTAPSIVNGALGYIVKVSDVNSFTAPNAVPGAASTVYNSATGGEQVMYIGSSANPNLNITGLTANGTYYVKVYTYNTCAGGDYFETTGSTPVTIKTCGIPSGNAQLLSFREDLTYENRLSPILSNVPADAEGQVVKINVENSFTDITGVQSSLPTANVNYSGSGEQVILVGTFPNGQAFTGHNLLPNTEYFFKTYSYRVCNGQYYFSNTGHSTSKFTAGVTDKLASNAVINNFTGTGFTLASFTGAPIADNGRGAAKGYIVKMNTVNSFTPYGFRGPLPTSDADYKGGEQVMYIGASTTPNLVITGLTSGTTYYFTIYAYTDSGAPYFFKSYQQTGYEFSKVNNGALINPTITFNDMAVNAGGTNFNLNATSNSTGAITYRILNDGGTGTTLSGTNNETVNIGNAGTVIIEASQAATATYQSTTETMTLTINAPLATLGGGIYYLVNSGVTTVDMTTTLNSNSTGAYTFEIIGETLGHSISGNLLNTSDVAGSIIIKVTQAADANYSETVAYYSTLFFNTGFSPKTDLAHNLFDFSLNPGETKTIETALNFSGQPTTYTIIDNGGTGSSMDGNVFTAGSSAGTVTLRAFTSDNSLYNATTKDVTVTVIGAPQTITFNALSDVIYGDAAFNLTATASSGLTVTYTSSDPTIVSITGNTVTILKEGTINITASQAGGGSYSAAPNVVQSLTVNAIVIANQNVTLDTTGSVMCNTHATISLDNSQASVHYYLRNNQDDSIIEGPIAGTGSGITFTKEILTANRTYNIIGVQDNQTLPSATNTLQMLQTPTASIQLLEEKTINISQPNGQLAIVSVANSQTGVSYYLQDNVSNEVLQGPVVGTGTDFSFTTEAISADRIYKVVATDANSNNGVRHSLSLDNVDDYVSISAINSHLTSSSQATIETWVKIPASDATDVNASIISFESYAGTGIASVVVPLYINISGGTIFAGHHDNDVDDGGTFNTPSYTYPVNTWFHVAATINGSSVNFYVNGNLIGTTSTYYGFETFDLTSNIRIGRNYENTSTSDKLFGGEIAQTRVWNGIRTQTEITSSMNTVYTTSETNLVLNYNYNQASGTNITDDSSNSNTGTLQNASGDDTNWKKSLLTDSVCGFVAMSNSVTAVYTMNTITMSIKAFLQGAASNPNTGEESFMRDDLRVGGLLPTTSPYSDALTTDISVFNTTGSNAIVDWIWIELRDAIDGSVVVDGKSGLLQRDGDIVGIDGVSPINFTQTAGNYFIVIKHRNHLSVQSINTHNLSASNTSIDYSSDNTSLKGTANAVINMGNGIFAIPVGDQDDNGQIQNADVSAVIQLLGGSGYNKADMDMNGQIQNTDINTLLNPNIGKGKQF</sequence>
<organism evidence="3 4">
    <name type="scientific">Tenacibaculum polynesiense</name>
    <dbReference type="NCBI Taxonomy" id="3137857"/>
    <lineage>
        <taxon>Bacteria</taxon>
        <taxon>Pseudomonadati</taxon>
        <taxon>Bacteroidota</taxon>
        <taxon>Flavobacteriia</taxon>
        <taxon>Flavobacteriales</taxon>
        <taxon>Flavobacteriaceae</taxon>
        <taxon>Tenacibaculum</taxon>
    </lineage>
</organism>